<dbReference type="SUPFAM" id="SSF58014">
    <property type="entry name" value="Coiled-coil domain of nucleotide exchange factor GrpE"/>
    <property type="match status" value="1"/>
</dbReference>
<comment type="similarity">
    <text evidence="1">Belongs to the GrpE family.</text>
</comment>
<dbReference type="SUPFAM" id="SSF51064">
    <property type="entry name" value="Head domain of nucleotide exchange factor GrpE"/>
    <property type="match status" value="1"/>
</dbReference>
<dbReference type="HAMAP" id="MF_01151">
    <property type="entry name" value="GrpE"/>
    <property type="match status" value="1"/>
</dbReference>
<evidence type="ECO:0000256" key="2">
    <source>
        <dbReference type="ARBA" id="ARBA00023186"/>
    </source>
</evidence>
<dbReference type="Gene3D" id="2.30.22.10">
    <property type="entry name" value="Head domain of nucleotide exchange factor GrpE"/>
    <property type="match status" value="1"/>
</dbReference>
<dbReference type="GO" id="GO:0006457">
    <property type="term" value="P:protein folding"/>
    <property type="evidence" value="ECO:0007669"/>
    <property type="project" value="InterPro"/>
</dbReference>
<dbReference type="GO" id="GO:0051082">
    <property type="term" value="F:unfolded protein binding"/>
    <property type="evidence" value="ECO:0007669"/>
    <property type="project" value="TreeGrafter"/>
</dbReference>
<protein>
    <submittedName>
        <fullName evidence="3">Heat shock protein GrpE</fullName>
    </submittedName>
</protein>
<dbReference type="GO" id="GO:0051087">
    <property type="term" value="F:protein-folding chaperone binding"/>
    <property type="evidence" value="ECO:0007669"/>
    <property type="project" value="InterPro"/>
</dbReference>
<organism evidence="3">
    <name type="scientific">hydrothermal vent metagenome</name>
    <dbReference type="NCBI Taxonomy" id="652676"/>
    <lineage>
        <taxon>unclassified sequences</taxon>
        <taxon>metagenomes</taxon>
        <taxon>ecological metagenomes</taxon>
    </lineage>
</organism>
<dbReference type="Pfam" id="PF01025">
    <property type="entry name" value="GrpE"/>
    <property type="match status" value="1"/>
</dbReference>
<dbReference type="InterPro" id="IPR000740">
    <property type="entry name" value="GrpE"/>
</dbReference>
<gene>
    <name evidence="3" type="ORF">MNBD_NITROSPINAE04-794</name>
</gene>
<dbReference type="GO" id="GO:0042803">
    <property type="term" value="F:protein homodimerization activity"/>
    <property type="evidence" value="ECO:0007669"/>
    <property type="project" value="InterPro"/>
</dbReference>
<dbReference type="EMBL" id="UOGA01000238">
    <property type="protein sequence ID" value="VAX23083.1"/>
    <property type="molecule type" value="Genomic_DNA"/>
</dbReference>
<dbReference type="PROSITE" id="PS01071">
    <property type="entry name" value="GRPE"/>
    <property type="match status" value="1"/>
</dbReference>
<keyword evidence="2" id="KW-0143">Chaperone</keyword>
<name>A0A3B1CEC8_9ZZZZ</name>
<dbReference type="Gene3D" id="3.90.20.20">
    <property type="match status" value="1"/>
</dbReference>
<dbReference type="PANTHER" id="PTHR21237:SF23">
    <property type="entry name" value="GRPE PROTEIN HOMOLOG, MITOCHONDRIAL"/>
    <property type="match status" value="1"/>
</dbReference>
<dbReference type="AlphaFoldDB" id="A0A3B1CEC8"/>
<dbReference type="InterPro" id="IPR009012">
    <property type="entry name" value="GrpE_head"/>
</dbReference>
<evidence type="ECO:0000256" key="1">
    <source>
        <dbReference type="ARBA" id="ARBA00009054"/>
    </source>
</evidence>
<dbReference type="InterPro" id="IPR013805">
    <property type="entry name" value="GrpE_CC"/>
</dbReference>
<sequence length="196" mass="22021">MSENTKIEFRDKRRIKTIDDVCDDAAKADLDRVPTFVERLQEKISSNDEKLKDYIAAHKEKMVEMDQVRSRIEGNAGKIARDHFCDLIEGLLPVIDDFDRALELASKSHDGGPMLEGVHLLRDGLFKVLVSKGLEVIDCLDQPFDPEVAQALGSEPVDDEEKDNVVVAQMSVGYRYEGRVIRPALVRVGQKVVGRT</sequence>
<accession>A0A3B1CEC8</accession>
<dbReference type="PANTHER" id="PTHR21237">
    <property type="entry name" value="GRPE PROTEIN"/>
    <property type="match status" value="1"/>
</dbReference>
<dbReference type="PRINTS" id="PR00773">
    <property type="entry name" value="GRPEPROTEIN"/>
</dbReference>
<dbReference type="GO" id="GO:0000774">
    <property type="term" value="F:adenyl-nucleotide exchange factor activity"/>
    <property type="evidence" value="ECO:0007669"/>
    <property type="project" value="InterPro"/>
</dbReference>
<proteinExistence type="inferred from homology"/>
<keyword evidence="3" id="KW-0346">Stress response</keyword>
<evidence type="ECO:0000313" key="3">
    <source>
        <dbReference type="EMBL" id="VAX23083.1"/>
    </source>
</evidence>
<reference evidence="3" key="1">
    <citation type="submission" date="2018-06" db="EMBL/GenBank/DDBJ databases">
        <authorList>
            <person name="Zhirakovskaya E."/>
        </authorList>
    </citation>
    <scope>NUCLEOTIDE SEQUENCE</scope>
</reference>